<keyword evidence="3" id="KW-1185">Reference proteome</keyword>
<keyword evidence="1" id="KW-1133">Transmembrane helix</keyword>
<evidence type="ECO:0000313" key="3">
    <source>
        <dbReference type="Proteomes" id="UP001501508"/>
    </source>
</evidence>
<dbReference type="EMBL" id="BAABEY010000012">
    <property type="protein sequence ID" value="GAA4435609.1"/>
    <property type="molecule type" value="Genomic_DNA"/>
</dbReference>
<comment type="caution">
    <text evidence="2">The sequence shown here is derived from an EMBL/GenBank/DDBJ whole genome shotgun (WGS) entry which is preliminary data.</text>
</comment>
<organism evidence="2 3">
    <name type="scientific">Ravibacter arvi</name>
    <dbReference type="NCBI Taxonomy" id="2051041"/>
    <lineage>
        <taxon>Bacteria</taxon>
        <taxon>Pseudomonadati</taxon>
        <taxon>Bacteroidota</taxon>
        <taxon>Cytophagia</taxon>
        <taxon>Cytophagales</taxon>
        <taxon>Spirosomataceae</taxon>
        <taxon>Ravibacter</taxon>
    </lineage>
</organism>
<sequence length="204" mass="23736">MDFEALKNKWNSENPAEVNIPSTIARLKKAQHPLEKLRRTMKNECWSQLAAVLFAGAIPQVFGLSPAFYVVYYTAYSMLLVTSGYYFYEFYQFYKEVGLYHADTHESLWKIYYELRLNMERYQSFGFLLLPYFLVATALLGYDRLISEGKTLQQITSQQQVIILLVTLFSTLLAIGAIVLWTRYVYGKTAREIDGLLKEIKDEI</sequence>
<reference evidence="3" key="1">
    <citation type="journal article" date="2019" name="Int. J. Syst. Evol. Microbiol.">
        <title>The Global Catalogue of Microorganisms (GCM) 10K type strain sequencing project: providing services to taxonomists for standard genome sequencing and annotation.</title>
        <authorList>
            <consortium name="The Broad Institute Genomics Platform"/>
            <consortium name="The Broad Institute Genome Sequencing Center for Infectious Disease"/>
            <person name="Wu L."/>
            <person name="Ma J."/>
        </authorList>
    </citation>
    <scope>NUCLEOTIDE SEQUENCE [LARGE SCALE GENOMIC DNA]</scope>
    <source>
        <strain evidence="3">JCM 31920</strain>
    </source>
</reference>
<feature type="transmembrane region" description="Helical" evidence="1">
    <location>
        <begin position="70"/>
        <end position="88"/>
    </location>
</feature>
<feature type="transmembrane region" description="Helical" evidence="1">
    <location>
        <begin position="125"/>
        <end position="142"/>
    </location>
</feature>
<feature type="transmembrane region" description="Helical" evidence="1">
    <location>
        <begin position="45"/>
        <end position="64"/>
    </location>
</feature>
<name>A0ABP8LUA2_9BACT</name>
<gene>
    <name evidence="2" type="ORF">GCM10023091_12360</name>
</gene>
<protein>
    <submittedName>
        <fullName evidence="2">Uncharacterized protein</fullName>
    </submittedName>
</protein>
<dbReference type="RefSeq" id="WP_345027382.1">
    <property type="nucleotide sequence ID" value="NZ_BAABEY010000012.1"/>
</dbReference>
<keyword evidence="1" id="KW-0812">Transmembrane</keyword>
<dbReference type="Proteomes" id="UP001501508">
    <property type="component" value="Unassembled WGS sequence"/>
</dbReference>
<proteinExistence type="predicted"/>
<keyword evidence="1" id="KW-0472">Membrane</keyword>
<evidence type="ECO:0000313" key="2">
    <source>
        <dbReference type="EMBL" id="GAA4435609.1"/>
    </source>
</evidence>
<feature type="transmembrane region" description="Helical" evidence="1">
    <location>
        <begin position="162"/>
        <end position="181"/>
    </location>
</feature>
<accession>A0ABP8LUA2</accession>
<evidence type="ECO:0000256" key="1">
    <source>
        <dbReference type="SAM" id="Phobius"/>
    </source>
</evidence>